<dbReference type="Proteomes" id="UP000034290">
    <property type="component" value="Unassembled WGS sequence"/>
</dbReference>
<feature type="domain" description="Elongation factor P C-terminal" evidence="2">
    <location>
        <begin position="130"/>
        <end position="185"/>
    </location>
</feature>
<dbReference type="PANTHER" id="PTHR30053:SF12">
    <property type="entry name" value="ELONGATION FACTOR P (EF-P) FAMILY PROTEIN"/>
    <property type="match status" value="1"/>
</dbReference>
<comment type="caution">
    <text evidence="3">The sequence shown here is derived from an EMBL/GenBank/DDBJ whole genome shotgun (WGS) entry which is preliminary data.</text>
</comment>
<keyword evidence="3" id="KW-0251">Elongation factor</keyword>
<dbReference type="InterPro" id="IPR012340">
    <property type="entry name" value="NA-bd_OB-fold"/>
</dbReference>
<dbReference type="AlphaFoldDB" id="A0A0G1Y1Z9"/>
<dbReference type="PROSITE" id="PS01275">
    <property type="entry name" value="EFP"/>
    <property type="match status" value="1"/>
</dbReference>
<dbReference type="InterPro" id="IPR020599">
    <property type="entry name" value="Transl_elong_fac_P/YeiP"/>
</dbReference>
<dbReference type="InterPro" id="IPR013852">
    <property type="entry name" value="Transl_elong_P/YeiP_CS"/>
</dbReference>
<dbReference type="CDD" id="cd05794">
    <property type="entry name" value="S1_EF-P_repeat_2"/>
    <property type="match status" value="1"/>
</dbReference>
<dbReference type="GO" id="GO:0003746">
    <property type="term" value="F:translation elongation factor activity"/>
    <property type="evidence" value="ECO:0007669"/>
    <property type="project" value="UniProtKB-KW"/>
</dbReference>
<dbReference type="GO" id="GO:0005829">
    <property type="term" value="C:cytosol"/>
    <property type="evidence" value="ECO:0007669"/>
    <property type="project" value="UniProtKB-ARBA"/>
</dbReference>
<keyword evidence="3" id="KW-0648">Protein biosynthesis</keyword>
<proteinExistence type="inferred from homology"/>
<dbReference type="InterPro" id="IPR013185">
    <property type="entry name" value="Transl_elong_KOW-like"/>
</dbReference>
<evidence type="ECO:0000259" key="2">
    <source>
        <dbReference type="SMART" id="SM00841"/>
    </source>
</evidence>
<dbReference type="Pfam" id="PF08207">
    <property type="entry name" value="EFP_N"/>
    <property type="match status" value="1"/>
</dbReference>
<accession>A0A0G1Y1Z9</accession>
<dbReference type="InterPro" id="IPR008991">
    <property type="entry name" value="Translation_prot_SH3-like_sf"/>
</dbReference>
<dbReference type="Pfam" id="PF09285">
    <property type="entry name" value="Elong-fact-P_C"/>
    <property type="match status" value="1"/>
</dbReference>
<comment type="similarity">
    <text evidence="1">Belongs to the elongation factor P family.</text>
</comment>
<dbReference type="GO" id="GO:0043043">
    <property type="term" value="P:peptide biosynthetic process"/>
    <property type="evidence" value="ECO:0007669"/>
    <property type="project" value="InterPro"/>
</dbReference>
<dbReference type="InterPro" id="IPR015365">
    <property type="entry name" value="Elong-fact-P_C"/>
</dbReference>
<dbReference type="PANTHER" id="PTHR30053">
    <property type="entry name" value="ELONGATION FACTOR P"/>
    <property type="match status" value="1"/>
</dbReference>
<evidence type="ECO:0000256" key="1">
    <source>
        <dbReference type="ARBA" id="ARBA00009479"/>
    </source>
</evidence>
<reference evidence="3 4" key="1">
    <citation type="journal article" date="2015" name="Nature">
        <title>rRNA introns, odd ribosomes, and small enigmatic genomes across a large radiation of phyla.</title>
        <authorList>
            <person name="Brown C.T."/>
            <person name="Hug L.A."/>
            <person name="Thomas B.C."/>
            <person name="Sharon I."/>
            <person name="Castelle C.J."/>
            <person name="Singh A."/>
            <person name="Wilkins M.J."/>
            <person name="Williams K.H."/>
            <person name="Banfield J.F."/>
        </authorList>
    </citation>
    <scope>NUCLEOTIDE SEQUENCE [LARGE SCALE GENOMIC DNA]</scope>
</reference>
<dbReference type="SMART" id="SM00841">
    <property type="entry name" value="Elong-fact-P_C"/>
    <property type="match status" value="1"/>
</dbReference>
<dbReference type="SUPFAM" id="SSF50104">
    <property type="entry name" value="Translation proteins SH3-like domain"/>
    <property type="match status" value="1"/>
</dbReference>
<evidence type="ECO:0000313" key="3">
    <source>
        <dbReference type="EMBL" id="KKW37155.1"/>
    </source>
</evidence>
<sequence length="189" mass="21293">MLSYSEILPRKVILVDDQPYEVISAHVFRKQKAKPQNATKLKHVISGKVIEYSFHATDKAEEADIGSRDVKYIYTNRGEHWFCDPKKPADRFVLSDEQVGDSIRFIIPNTILTGMMFNDEIFTLRYPVKVELKVKESAPAVKGNTSSGALKQATLETGASVMVPLFINEGDIVRINTENGEYAERVEKA</sequence>
<evidence type="ECO:0000313" key="4">
    <source>
        <dbReference type="Proteomes" id="UP000034290"/>
    </source>
</evidence>
<dbReference type="Gene3D" id="2.40.50.140">
    <property type="entry name" value="Nucleic acid-binding proteins"/>
    <property type="match status" value="2"/>
</dbReference>
<dbReference type="FunFam" id="2.40.50.140:FF:000004">
    <property type="entry name" value="Elongation factor P"/>
    <property type="match status" value="1"/>
</dbReference>
<dbReference type="PATRIC" id="fig|1618650.3.peg.29"/>
<name>A0A0G1Y1Z9_9BACT</name>
<dbReference type="InterPro" id="IPR014722">
    <property type="entry name" value="Rib_uL2_dom2"/>
</dbReference>
<gene>
    <name evidence="3" type="ORF">UY81_C0002G0013</name>
</gene>
<organism evidence="3 4">
    <name type="scientific">Candidatus Giovannonibacteria bacterium GW2011_GWA2_53_7</name>
    <dbReference type="NCBI Taxonomy" id="1618650"/>
    <lineage>
        <taxon>Bacteria</taxon>
        <taxon>Candidatus Giovannoniibacteriota</taxon>
    </lineage>
</organism>
<protein>
    <submittedName>
        <fullName evidence="3">Elongation factor P</fullName>
    </submittedName>
</protein>
<dbReference type="EMBL" id="LCRM01000002">
    <property type="protein sequence ID" value="KKW37155.1"/>
    <property type="molecule type" value="Genomic_DNA"/>
</dbReference>
<dbReference type="Gene3D" id="2.30.30.30">
    <property type="match status" value="1"/>
</dbReference>
<dbReference type="PIRSF" id="PIRSF005901">
    <property type="entry name" value="EF-P"/>
    <property type="match status" value="1"/>
</dbReference>
<dbReference type="SUPFAM" id="SSF50249">
    <property type="entry name" value="Nucleic acid-binding proteins"/>
    <property type="match status" value="1"/>
</dbReference>